<proteinExistence type="predicted"/>
<reference evidence="6 7" key="1">
    <citation type="journal article" date="2018" name="Syst. Appl. Microbiol.">
        <title>Abditibacterium utsteinense sp. nov., the first cultivated member of candidate phylum FBP, isolated from ice-free Antarctic soil samples.</title>
        <authorList>
            <person name="Tahon G."/>
            <person name="Tytgat B."/>
            <person name="Lebbe L."/>
            <person name="Carlier A."/>
            <person name="Willems A."/>
        </authorList>
    </citation>
    <scope>NUCLEOTIDE SEQUENCE [LARGE SCALE GENOMIC DNA]</scope>
    <source>
        <strain evidence="6 7">LMG 29911</strain>
    </source>
</reference>
<dbReference type="InParanoid" id="A0A2S8STH7"/>
<evidence type="ECO:0000313" key="7">
    <source>
        <dbReference type="Proteomes" id="UP000237684"/>
    </source>
</evidence>
<dbReference type="InterPro" id="IPR039650">
    <property type="entry name" value="HdrA-like"/>
</dbReference>
<dbReference type="OrthoDB" id="9759982at2"/>
<dbReference type="RefSeq" id="WP_157947613.1">
    <property type="nucleotide sequence ID" value="NZ_NIGF01000007.1"/>
</dbReference>
<keyword evidence="1" id="KW-0004">4Fe-4S</keyword>
<protein>
    <submittedName>
        <fullName evidence="6">FAD dependent oxidoreductase</fullName>
    </submittedName>
</protein>
<gene>
    <name evidence="6" type="ORF">B1R32_107130</name>
</gene>
<dbReference type="SUPFAM" id="SSF51905">
    <property type="entry name" value="FAD/NAD(P)-binding domain"/>
    <property type="match status" value="1"/>
</dbReference>
<dbReference type="GO" id="GO:0051539">
    <property type="term" value="F:4 iron, 4 sulfur cluster binding"/>
    <property type="evidence" value="ECO:0007669"/>
    <property type="project" value="UniProtKB-KW"/>
</dbReference>
<evidence type="ECO:0000256" key="5">
    <source>
        <dbReference type="ARBA" id="ARBA00023014"/>
    </source>
</evidence>
<dbReference type="AlphaFoldDB" id="A0A2S8STH7"/>
<dbReference type="GO" id="GO:0016491">
    <property type="term" value="F:oxidoreductase activity"/>
    <property type="evidence" value="ECO:0007669"/>
    <property type="project" value="UniProtKB-KW"/>
</dbReference>
<evidence type="ECO:0000256" key="1">
    <source>
        <dbReference type="ARBA" id="ARBA00022485"/>
    </source>
</evidence>
<accession>A0A2S8STH7</accession>
<keyword evidence="3" id="KW-0560">Oxidoreductase</keyword>
<dbReference type="PANTHER" id="PTHR43498:SF1">
    <property type="entry name" value="COB--COM HETERODISULFIDE REDUCTASE IRON-SULFUR SUBUNIT A"/>
    <property type="match status" value="1"/>
</dbReference>
<dbReference type="PANTHER" id="PTHR43498">
    <property type="entry name" value="FERREDOXIN:COB-COM HETERODISULFIDE REDUCTASE SUBUNIT A"/>
    <property type="match status" value="1"/>
</dbReference>
<name>A0A2S8STH7_9BACT</name>
<dbReference type="EMBL" id="NIGF01000007">
    <property type="protein sequence ID" value="PQV64105.1"/>
    <property type="molecule type" value="Genomic_DNA"/>
</dbReference>
<keyword evidence="5" id="KW-0411">Iron-sulfur</keyword>
<comment type="caution">
    <text evidence="6">The sequence shown here is derived from an EMBL/GenBank/DDBJ whole genome shotgun (WGS) entry which is preliminary data.</text>
</comment>
<keyword evidence="7" id="KW-1185">Reference proteome</keyword>
<evidence type="ECO:0000256" key="2">
    <source>
        <dbReference type="ARBA" id="ARBA00022723"/>
    </source>
</evidence>
<evidence type="ECO:0000256" key="3">
    <source>
        <dbReference type="ARBA" id="ARBA00023002"/>
    </source>
</evidence>
<organism evidence="6 7">
    <name type="scientific">Abditibacterium utsteinense</name>
    <dbReference type="NCBI Taxonomy" id="1960156"/>
    <lineage>
        <taxon>Bacteria</taxon>
        <taxon>Pseudomonadati</taxon>
        <taxon>Abditibacteriota</taxon>
        <taxon>Abditibacteriia</taxon>
        <taxon>Abditibacteriales</taxon>
        <taxon>Abditibacteriaceae</taxon>
        <taxon>Abditibacterium</taxon>
    </lineage>
</organism>
<keyword evidence="2" id="KW-0479">Metal-binding</keyword>
<dbReference type="InterPro" id="IPR036188">
    <property type="entry name" value="FAD/NAD-bd_sf"/>
</dbReference>
<dbReference type="GO" id="GO:0046872">
    <property type="term" value="F:metal ion binding"/>
    <property type="evidence" value="ECO:0007669"/>
    <property type="project" value="UniProtKB-KW"/>
</dbReference>
<evidence type="ECO:0000256" key="4">
    <source>
        <dbReference type="ARBA" id="ARBA00023004"/>
    </source>
</evidence>
<dbReference type="Proteomes" id="UP000237684">
    <property type="component" value="Unassembled WGS sequence"/>
</dbReference>
<keyword evidence="4" id="KW-0408">Iron</keyword>
<sequence>MSNSSSPSRKRPAKTAKRAGFRRALLIFCGAAILCVTFFRSWHGINGKRGFFAPRPTCDVLVLGGTPAGIAAALAAARGGASVVLVEERPKLGGDISYAMLNMFDVPLGPPQKTGVALAKNGIFGEFYRQLGVAFDIQRAQKLFDAALQKESAVRVLRGTAVRRLLVGEKRLEGAVLRLPNGREQTITASAIVDASDDAEFAARAGAGYYLGRENANPDRKMQSAGLLFSVKGVDWQAVQAYVRHRKALSMRALRRFKHGAAGSIDVKIEGRSALLRLGGTSGNYAWERGDIIEDYKPRGPNIVVLSINFGRQDDGSVVLNTINIVGVDGLSLASKLRARAEAIQEIPFLLGYLREQMPGFKDAQLAEIAPELYIRETRHIHGFYSLKVADIKEDRAFYDRIALCSYPLDLHPYSRGEKNPFGPQRFAYTLPLRALVPRKLDGVFVASRSLSATYSAAGSARVIPITMAAGQAAGIAASLCARDGISPHELVGSPREIAQLQTKLRAAGLDIGDALTKK</sequence>
<dbReference type="Pfam" id="PF12831">
    <property type="entry name" value="FAD_oxidored"/>
    <property type="match status" value="1"/>
</dbReference>
<evidence type="ECO:0000313" key="6">
    <source>
        <dbReference type="EMBL" id="PQV64105.1"/>
    </source>
</evidence>
<dbReference type="Gene3D" id="3.50.50.60">
    <property type="entry name" value="FAD/NAD(P)-binding domain"/>
    <property type="match status" value="1"/>
</dbReference>